<keyword evidence="2" id="KW-1185">Reference proteome</keyword>
<sequence>MEKALEIAALAVKLPQDALHLPIKGFDGVWQEAERTILVPLFVCEGSFAVVNRIQKGRE</sequence>
<dbReference type="Proteomes" id="UP001156629">
    <property type="component" value="Unassembled WGS sequence"/>
</dbReference>
<dbReference type="EMBL" id="BSNV01000036">
    <property type="protein sequence ID" value="GLQ66881.1"/>
    <property type="molecule type" value="Genomic_DNA"/>
</dbReference>
<comment type="caution">
    <text evidence="1">The sequence shown here is derived from an EMBL/GenBank/DDBJ whole genome shotgun (WGS) entry which is preliminary data.</text>
</comment>
<name>A0ABQ5WTJ3_9PROT</name>
<organism evidence="1 2">
    <name type="scientific">Gluconobacter kondonii</name>
    <dbReference type="NCBI Taxonomy" id="941463"/>
    <lineage>
        <taxon>Bacteria</taxon>
        <taxon>Pseudomonadati</taxon>
        <taxon>Pseudomonadota</taxon>
        <taxon>Alphaproteobacteria</taxon>
        <taxon>Acetobacterales</taxon>
        <taxon>Acetobacteraceae</taxon>
        <taxon>Gluconobacter</taxon>
    </lineage>
</organism>
<evidence type="ECO:0000313" key="1">
    <source>
        <dbReference type="EMBL" id="GLQ66881.1"/>
    </source>
</evidence>
<evidence type="ECO:0000313" key="2">
    <source>
        <dbReference type="Proteomes" id="UP001156629"/>
    </source>
</evidence>
<reference evidence="2" key="1">
    <citation type="journal article" date="2019" name="Int. J. Syst. Evol. Microbiol.">
        <title>The Global Catalogue of Microorganisms (GCM) 10K type strain sequencing project: providing services to taxonomists for standard genome sequencing and annotation.</title>
        <authorList>
            <consortium name="The Broad Institute Genomics Platform"/>
            <consortium name="The Broad Institute Genome Sequencing Center for Infectious Disease"/>
            <person name="Wu L."/>
            <person name="Ma J."/>
        </authorList>
    </citation>
    <scope>NUCLEOTIDE SEQUENCE [LARGE SCALE GENOMIC DNA]</scope>
    <source>
        <strain evidence="2">NBRC 3266</strain>
    </source>
</reference>
<gene>
    <name evidence="1" type="ORF">GCM10007870_24660</name>
</gene>
<accession>A0ABQ5WTJ3</accession>
<protein>
    <submittedName>
        <fullName evidence="1">Uncharacterized protein</fullName>
    </submittedName>
</protein>
<proteinExistence type="predicted"/>